<name>A1WP60_VEREI</name>
<evidence type="ECO:0000256" key="1">
    <source>
        <dbReference type="ARBA" id="ARBA00006611"/>
    </source>
</evidence>
<keyword evidence="3" id="KW-0067">ATP-binding</keyword>
<dbReference type="PANTHER" id="PTHR30258:SF1">
    <property type="entry name" value="PROTEIN TRANSPORT PROTEIN HOFB HOMOLOG"/>
    <property type="match status" value="1"/>
</dbReference>
<dbReference type="InterPro" id="IPR027417">
    <property type="entry name" value="P-loop_NTPase"/>
</dbReference>
<evidence type="ECO:0000313" key="7">
    <source>
        <dbReference type="Proteomes" id="UP000000374"/>
    </source>
</evidence>
<organism evidence="6 7">
    <name type="scientific">Verminephrobacter eiseniae (strain EF01-2)</name>
    <dbReference type="NCBI Taxonomy" id="391735"/>
    <lineage>
        <taxon>Bacteria</taxon>
        <taxon>Pseudomonadati</taxon>
        <taxon>Pseudomonadota</taxon>
        <taxon>Betaproteobacteria</taxon>
        <taxon>Burkholderiales</taxon>
        <taxon>Comamonadaceae</taxon>
        <taxon>Verminephrobacter</taxon>
    </lineage>
</organism>
<dbReference type="Proteomes" id="UP000000374">
    <property type="component" value="Chromosome"/>
</dbReference>
<dbReference type="KEGG" id="vei:Veis_3702"/>
<protein>
    <submittedName>
        <fullName evidence="6">Type II secretion system protein E</fullName>
    </submittedName>
</protein>
<dbReference type="Gene3D" id="3.40.50.300">
    <property type="entry name" value="P-loop containing nucleotide triphosphate hydrolases"/>
    <property type="match status" value="1"/>
</dbReference>
<evidence type="ECO:0000256" key="3">
    <source>
        <dbReference type="ARBA" id="ARBA00022840"/>
    </source>
</evidence>
<dbReference type="eggNOG" id="COG2804">
    <property type="taxonomic scope" value="Bacteria"/>
</dbReference>
<dbReference type="Gene3D" id="3.30.450.90">
    <property type="match status" value="1"/>
</dbReference>
<dbReference type="AlphaFoldDB" id="A1WP60"/>
<keyword evidence="7" id="KW-1185">Reference proteome</keyword>
<comment type="similarity">
    <text evidence="1">Belongs to the GSP E family.</text>
</comment>
<keyword evidence="2" id="KW-0547">Nucleotide-binding</keyword>
<sequence>MNLLHRLARTAEQPEEAVSPQPVSGRSFRVDMKATLEPQDDSMSAARPPEGEGTPVSAKSPEVIRQIADFPPHKDVLTSPRSPNIGLRIPAEFQDMIIAIGLEATRARVALDPQFEAQVARYIPPIRSALGAAGVWVHRTPLLADASVIRAVRLNAERGADTTSCLGGKSDGANLFREWVTLAKEEKATDLHIRILDGGLAEVLMRVDGELEPITGSDRGLFTKFDALDAMKSAYEMLSDRHSNSSGTFSESETLSSMIDTALGIANIRLRFSCLRGLYGPKAVVRLLASSAADSAMTFASMGFAPSHIELFERAQRLDCGAIGQMGITGSGKTTTAKTFVEAHPKYGRSAMYQVADPIEYPMLHMHQIYVQRSLLTLNEHGKKDPYNVAIESLMRSDPDLVDVGEVRDILSARAMANVAKSGHLSMFTLHVGSIAGAINRLTDPHIGLTRQELTGAGLLGLLDYQALVPILCPRCCMDQAGIVDCLHRAGDGQSLREARYIRYLARTINERFDIEPRILRFRNLSGCEHCRRRGTTGLTICAEILLPDDDWLDLSAAGKDREAMRDWRLRFSDKNPTSENMNGKLVIEHALYKACKGVIDPRNIERFGQLATLEILP</sequence>
<reference evidence="7" key="1">
    <citation type="submission" date="2006-12" db="EMBL/GenBank/DDBJ databases">
        <title>Complete sequence of chromosome 1 of Verminephrobacter eiseniae EF01-2.</title>
        <authorList>
            <person name="Copeland A."/>
            <person name="Lucas S."/>
            <person name="Lapidus A."/>
            <person name="Barry K."/>
            <person name="Detter J.C."/>
            <person name="Glavina del Rio T."/>
            <person name="Dalin E."/>
            <person name="Tice H."/>
            <person name="Pitluck S."/>
            <person name="Chertkov O."/>
            <person name="Brettin T."/>
            <person name="Bruce D."/>
            <person name="Han C."/>
            <person name="Tapia R."/>
            <person name="Gilna P."/>
            <person name="Schmutz J."/>
            <person name="Larimer F."/>
            <person name="Land M."/>
            <person name="Hauser L."/>
            <person name="Kyrpides N."/>
            <person name="Kim E."/>
            <person name="Stahl D."/>
            <person name="Richardson P."/>
        </authorList>
    </citation>
    <scope>NUCLEOTIDE SEQUENCE [LARGE SCALE GENOMIC DNA]</scope>
    <source>
        <strain evidence="7">EF01-2</strain>
    </source>
</reference>
<evidence type="ECO:0000313" key="6">
    <source>
        <dbReference type="EMBL" id="ABM59417.1"/>
    </source>
</evidence>
<dbReference type="GO" id="GO:0005524">
    <property type="term" value="F:ATP binding"/>
    <property type="evidence" value="ECO:0007669"/>
    <property type="project" value="UniProtKB-KW"/>
</dbReference>
<evidence type="ECO:0000259" key="5">
    <source>
        <dbReference type="Pfam" id="PF00437"/>
    </source>
</evidence>
<dbReference type="STRING" id="391735.Veis_3702"/>
<accession>A1WP60</accession>
<evidence type="ECO:0000256" key="4">
    <source>
        <dbReference type="SAM" id="MobiDB-lite"/>
    </source>
</evidence>
<dbReference type="InterPro" id="IPR001482">
    <property type="entry name" value="T2SS/T4SS_dom"/>
</dbReference>
<feature type="region of interest" description="Disordered" evidence="4">
    <location>
        <begin position="9"/>
        <end position="60"/>
    </location>
</feature>
<dbReference type="HOGENOM" id="CLU_442071_0_0_4"/>
<dbReference type="GO" id="GO:0005886">
    <property type="term" value="C:plasma membrane"/>
    <property type="evidence" value="ECO:0007669"/>
    <property type="project" value="TreeGrafter"/>
</dbReference>
<dbReference type="GO" id="GO:0016887">
    <property type="term" value="F:ATP hydrolysis activity"/>
    <property type="evidence" value="ECO:0007669"/>
    <property type="project" value="TreeGrafter"/>
</dbReference>
<gene>
    <name evidence="6" type="ordered locus">Veis_3702</name>
</gene>
<feature type="domain" description="Bacterial type II secretion system protein E" evidence="5">
    <location>
        <begin position="177"/>
        <end position="565"/>
    </location>
</feature>
<evidence type="ECO:0000256" key="2">
    <source>
        <dbReference type="ARBA" id="ARBA00022741"/>
    </source>
</evidence>
<dbReference type="SUPFAM" id="SSF52540">
    <property type="entry name" value="P-loop containing nucleoside triphosphate hydrolases"/>
    <property type="match status" value="1"/>
</dbReference>
<dbReference type="EMBL" id="CP000542">
    <property type="protein sequence ID" value="ABM59417.1"/>
    <property type="molecule type" value="Genomic_DNA"/>
</dbReference>
<dbReference type="PANTHER" id="PTHR30258">
    <property type="entry name" value="TYPE II SECRETION SYSTEM PROTEIN GSPE-RELATED"/>
    <property type="match status" value="1"/>
</dbReference>
<proteinExistence type="inferred from homology"/>
<dbReference type="Pfam" id="PF00437">
    <property type="entry name" value="T2SSE"/>
    <property type="match status" value="1"/>
</dbReference>
<dbReference type="OrthoDB" id="5790493at2"/>